<keyword evidence="3" id="KW-0998">Cell outer membrane</keyword>
<dbReference type="InterPro" id="IPR011990">
    <property type="entry name" value="TPR-like_helical_dom_sf"/>
</dbReference>
<dbReference type="PANTHER" id="PTHR30329:SF21">
    <property type="entry name" value="LIPOPROTEIN YIAD-RELATED"/>
    <property type="match status" value="1"/>
</dbReference>
<evidence type="ECO:0000256" key="5">
    <source>
        <dbReference type="SAM" id="MobiDB-lite"/>
    </source>
</evidence>
<dbReference type="CDD" id="cd07185">
    <property type="entry name" value="OmpA_C-like"/>
    <property type="match status" value="1"/>
</dbReference>
<evidence type="ECO:0000313" key="7">
    <source>
        <dbReference type="EMBL" id="GAL83726.1"/>
    </source>
</evidence>
<dbReference type="GO" id="GO:0009279">
    <property type="term" value="C:cell outer membrane"/>
    <property type="evidence" value="ECO:0007669"/>
    <property type="project" value="UniProtKB-SubCell"/>
</dbReference>
<dbReference type="SUPFAM" id="SSF103088">
    <property type="entry name" value="OmpA-like"/>
    <property type="match status" value="1"/>
</dbReference>
<dbReference type="OrthoDB" id="1488841at2"/>
<dbReference type="PROSITE" id="PS51123">
    <property type="entry name" value="OMPA_2"/>
    <property type="match status" value="1"/>
</dbReference>
<dbReference type="AlphaFoldDB" id="A0A098LA03"/>
<comment type="caution">
    <text evidence="7">The sequence shown here is derived from an EMBL/GenBank/DDBJ whole genome shotgun (WGS) entry which is preliminary data.</text>
</comment>
<feature type="region of interest" description="Disordered" evidence="5">
    <location>
        <begin position="613"/>
        <end position="636"/>
    </location>
</feature>
<dbReference type="PRINTS" id="PR01021">
    <property type="entry name" value="OMPADOMAIN"/>
</dbReference>
<dbReference type="Gene3D" id="1.25.40.10">
    <property type="entry name" value="Tetratricopeptide repeat domain"/>
    <property type="match status" value="1"/>
</dbReference>
<organism evidence="7 8">
    <name type="scientific">Sporocytophaga myxococcoides</name>
    <dbReference type="NCBI Taxonomy" id="153721"/>
    <lineage>
        <taxon>Bacteria</taxon>
        <taxon>Pseudomonadati</taxon>
        <taxon>Bacteroidota</taxon>
        <taxon>Cytophagia</taxon>
        <taxon>Cytophagales</taxon>
        <taxon>Cytophagaceae</taxon>
        <taxon>Sporocytophaga</taxon>
    </lineage>
</organism>
<protein>
    <submittedName>
        <fullName evidence="7">Outer membrane peptidoglycan-associated lipoprotein</fullName>
    </submittedName>
</protein>
<dbReference type="eggNOG" id="COG0457">
    <property type="taxonomic scope" value="Bacteria"/>
</dbReference>
<accession>A0A098LA03</accession>
<dbReference type="InterPro" id="IPR050330">
    <property type="entry name" value="Bact_OuterMem_StrucFunc"/>
</dbReference>
<dbReference type="Pfam" id="PF07676">
    <property type="entry name" value="PD40"/>
    <property type="match status" value="3"/>
</dbReference>
<feature type="region of interest" description="Disordered" evidence="5">
    <location>
        <begin position="655"/>
        <end position="686"/>
    </location>
</feature>
<feature type="domain" description="OmpA-like" evidence="6">
    <location>
        <begin position="529"/>
        <end position="647"/>
    </location>
</feature>
<feature type="compositionally biased region" description="Basic and acidic residues" evidence="5">
    <location>
        <begin position="655"/>
        <end position="671"/>
    </location>
</feature>
<evidence type="ECO:0000259" key="6">
    <source>
        <dbReference type="PROSITE" id="PS51123"/>
    </source>
</evidence>
<dbReference type="STRING" id="153721.MYP_953"/>
<sequence>MKLNLSKFFCLLVILAGCTPSAMKSYKKGMQHYEQAEYQPAIENFQQSVSKGGPSDANYYIAESFRRSNRMQEAEPFYAKAVENNTNQEEAYYYYGFALKAVGNYVGAAKQLSNYVKIGQNFDLVNRAKNELENLKVLNDIVEKKSYFEVKNLDKLNSPFTEYSPTFKNDKLYFTSNRDAQKMHTASGTGFTDLYEFIFDGADYFSGQARKLPEAINTEDAHEASATFSKDGKTMIFSRGNTGSKKGAKDVDIYESVLQAGVWSEPKMLPISDPDAWDSSPALSADGKTLYFASNRESGDANGGVDIYKATKDEKGEWGNVTNLGTPINTRGNELFPYEDSRGIFYFSSDGHPSLGGMDLFVVRKDSTKNKLKIENLGRPINTSYDDFAITFKDTLTGYFSSNRPNGKGDDDIYEFLDKSKIKIAHYILDGLIVGVTKDDKTEIPLDSARIQLVSAKGDTIAALTSNAAGKYTYEIEPETRYKIIGARFGYLKESNGELSTVGTKIPFEKLGPGESFIKIPYKMVLPKIEVGVTIVIDNIYYDFNKWDIRPDAALELLKIVQLLVDNPEIKIELSSHTDERGSADYNRKLSQKRAQSAVDYIISKGIAKDRITPKGYGEDKPLVKNAQTEEDHQRNRRTEFTITNVTNPNITIKKKDEAEGDQTIKIKMKGEDEDSTGTSEEIKSE</sequence>
<reference evidence="7 8" key="1">
    <citation type="submission" date="2014-09" db="EMBL/GenBank/DDBJ databases">
        <title>Sporocytophaga myxococcoides PG-01 genome sequencing.</title>
        <authorList>
            <person name="Liu L."/>
            <person name="Gao P.J."/>
            <person name="Chen G.J."/>
            <person name="Wang L.S."/>
        </authorList>
    </citation>
    <scope>NUCLEOTIDE SEQUENCE [LARGE SCALE GENOMIC DNA]</scope>
    <source>
        <strain evidence="7 8">PG-01</strain>
    </source>
</reference>
<proteinExistence type="predicted"/>
<dbReference type="Proteomes" id="UP000030185">
    <property type="component" value="Unassembled WGS sequence"/>
</dbReference>
<evidence type="ECO:0000256" key="2">
    <source>
        <dbReference type="ARBA" id="ARBA00023136"/>
    </source>
</evidence>
<dbReference type="SUPFAM" id="SSF82171">
    <property type="entry name" value="DPP6 N-terminal domain-like"/>
    <property type="match status" value="1"/>
</dbReference>
<dbReference type="EMBL" id="BBLT01000002">
    <property type="protein sequence ID" value="GAL83726.1"/>
    <property type="molecule type" value="Genomic_DNA"/>
</dbReference>
<dbReference type="InterPro" id="IPR011659">
    <property type="entry name" value="WD40"/>
</dbReference>
<dbReference type="InterPro" id="IPR011042">
    <property type="entry name" value="6-blade_b-propeller_TolB-like"/>
</dbReference>
<keyword evidence="2 4" id="KW-0472">Membrane</keyword>
<dbReference type="InterPro" id="IPR006664">
    <property type="entry name" value="OMP_bac"/>
</dbReference>
<evidence type="ECO:0000256" key="3">
    <source>
        <dbReference type="ARBA" id="ARBA00023237"/>
    </source>
</evidence>
<dbReference type="eggNOG" id="COG0823">
    <property type="taxonomic scope" value="Bacteria"/>
</dbReference>
<comment type="subcellular location">
    <subcellularLocation>
        <location evidence="1">Cell outer membrane</location>
    </subcellularLocation>
</comment>
<dbReference type="Gene3D" id="3.30.1330.60">
    <property type="entry name" value="OmpA-like domain"/>
    <property type="match status" value="1"/>
</dbReference>
<dbReference type="PROSITE" id="PS51257">
    <property type="entry name" value="PROKAR_LIPOPROTEIN"/>
    <property type="match status" value="1"/>
</dbReference>
<gene>
    <name evidence="7" type="ORF">MYP_953</name>
</gene>
<dbReference type="Pfam" id="PF00691">
    <property type="entry name" value="OmpA"/>
    <property type="match status" value="1"/>
</dbReference>
<dbReference type="PANTHER" id="PTHR30329">
    <property type="entry name" value="STATOR ELEMENT OF FLAGELLAR MOTOR COMPLEX"/>
    <property type="match status" value="1"/>
</dbReference>
<dbReference type="Gene3D" id="2.120.10.30">
    <property type="entry name" value="TolB, C-terminal domain"/>
    <property type="match status" value="1"/>
</dbReference>
<keyword evidence="8" id="KW-1185">Reference proteome</keyword>
<name>A0A098LA03_9BACT</name>
<evidence type="ECO:0000256" key="4">
    <source>
        <dbReference type="PROSITE-ProRule" id="PRU00473"/>
    </source>
</evidence>
<dbReference type="eggNOG" id="COG2885">
    <property type="taxonomic scope" value="Bacteria"/>
</dbReference>
<keyword evidence="7" id="KW-0449">Lipoprotein</keyword>
<evidence type="ECO:0000256" key="1">
    <source>
        <dbReference type="ARBA" id="ARBA00004442"/>
    </source>
</evidence>
<evidence type="ECO:0000313" key="8">
    <source>
        <dbReference type="Proteomes" id="UP000030185"/>
    </source>
</evidence>
<dbReference type="RefSeq" id="WP_081990398.1">
    <property type="nucleotide sequence ID" value="NZ_BBLT01000002.1"/>
</dbReference>
<dbReference type="SUPFAM" id="SSF48452">
    <property type="entry name" value="TPR-like"/>
    <property type="match status" value="1"/>
</dbReference>
<dbReference type="InterPro" id="IPR036737">
    <property type="entry name" value="OmpA-like_sf"/>
</dbReference>
<dbReference type="InterPro" id="IPR006665">
    <property type="entry name" value="OmpA-like"/>
</dbReference>